<dbReference type="RefSeq" id="WP_225554126.1">
    <property type="nucleotide sequence ID" value="NZ_JADEYP010000023.1"/>
</dbReference>
<gene>
    <name evidence="2" type="ORF">IPZ78_12215</name>
</gene>
<dbReference type="Pfam" id="PF16398">
    <property type="entry name" value="DUF5007"/>
    <property type="match status" value="1"/>
</dbReference>
<keyword evidence="1" id="KW-0812">Transmembrane</keyword>
<evidence type="ECO:0000313" key="2">
    <source>
        <dbReference type="EMBL" id="MCA5005915.1"/>
    </source>
</evidence>
<comment type="caution">
    <text evidence="2">The sequence shown here is derived from an EMBL/GenBank/DDBJ whole genome shotgun (WGS) entry which is preliminary data.</text>
</comment>
<evidence type="ECO:0000256" key="1">
    <source>
        <dbReference type="SAM" id="Phobius"/>
    </source>
</evidence>
<evidence type="ECO:0000313" key="3">
    <source>
        <dbReference type="Proteomes" id="UP001165302"/>
    </source>
</evidence>
<organism evidence="2 3">
    <name type="scientific">Sphingobacterium bovistauri</name>
    <dbReference type="NCBI Taxonomy" id="2781959"/>
    <lineage>
        <taxon>Bacteria</taxon>
        <taxon>Pseudomonadati</taxon>
        <taxon>Bacteroidota</taxon>
        <taxon>Sphingobacteriia</taxon>
        <taxon>Sphingobacteriales</taxon>
        <taxon>Sphingobacteriaceae</taxon>
        <taxon>Sphingobacterium</taxon>
    </lineage>
</organism>
<dbReference type="EMBL" id="JADEYP010000023">
    <property type="protein sequence ID" value="MCA5005915.1"/>
    <property type="molecule type" value="Genomic_DNA"/>
</dbReference>
<feature type="transmembrane region" description="Helical" evidence="1">
    <location>
        <begin position="7"/>
        <end position="28"/>
    </location>
</feature>
<keyword evidence="1" id="KW-0472">Membrane</keyword>
<sequence length="346" mass="39671">MKILKSSLLASFIYMGVILCMFSCKSYIPDDMDALGDQIKFTKRDFTPIVGRTSFHEDLLSETNKSTLPLDIEILDIKDADGNSVKKLFTDKFPVHVWQSSYTGKETSLKEIEDKRTIEYRPAIELQKHSGDLVFWNTTSLLGLQTIPSDGYSMDVAIGNKGGSTIDRDLKLRFYKPRPYEPSEYDPNTGLARYSYLWPEPTDISNLIDEDQFGIYDIRINIIKNYDNKAPGSTLTISTVDSLYKPIDIKKFNNTNFETLVHGFNPRFDNGKVTYDVLYPMPIANIKTNYTNSDGTRSTLYLGYKRLDVLGRLSESYIKFNFAIYEEGHWEIRIRFAGSIPKFDND</sequence>
<accession>A0ABS7Z6Y7</accession>
<keyword evidence="3" id="KW-1185">Reference proteome</keyword>
<dbReference type="Proteomes" id="UP001165302">
    <property type="component" value="Unassembled WGS sequence"/>
</dbReference>
<name>A0ABS7Z6Y7_9SPHI</name>
<reference evidence="2" key="1">
    <citation type="submission" date="2020-10" db="EMBL/GenBank/DDBJ databases">
        <authorList>
            <person name="Lu T."/>
            <person name="Wang Q."/>
            <person name="Han X."/>
        </authorList>
    </citation>
    <scope>NUCLEOTIDE SEQUENCE</scope>
    <source>
        <strain evidence="2">WQ 366</strain>
    </source>
</reference>
<protein>
    <submittedName>
        <fullName evidence="2">DUF5007 domain-containing protein</fullName>
    </submittedName>
</protein>
<dbReference type="InterPro" id="IPR032173">
    <property type="entry name" value="DUF5007"/>
</dbReference>
<proteinExistence type="predicted"/>
<keyword evidence="1" id="KW-1133">Transmembrane helix</keyword>